<sequence length="636" mass="69959">MSNSHAPQSQKISMPGPGFRSFEKPKNASRTFTRLIRYIGSNPLKLFIAVTLIILSSLAGVLATWYLKPLINGIKEGAQLSSLATSLLTMAGIYLASVILAYVSNLMIVKIAAGTSNCIRKELFEHMMDLPVNYFDSRSHGEIMSRFTNDVDNINMALEQGLSQLITSSVTVAGVFVMMLLLSPFLTLFVLLFLVVMLWITKTVGKKSSLYFRSQQKSLGELNGIIEELIEGQKVIKVFQHEQHAREAFRKKNESLRQSATEAQTFAGILMPIMGNLSYAHYSVTVMVGAILAINGRMDIGTIAAFLQYTRSFSMPITMIANQFNTLLAALAGAERIFEVIDSPVEADNGTIRLIQKKEGVNMVAGRNDESSALHQLAWEIETDGGIKSYVPLAGDIRFNDVTFSYLPEKNVLKSVSFYAKPGQKVAFVGSTGAGKTTITNLVNRFYSIDSGRIVFDGIDITHINKSDLRRTLGVVLQDVHLFNGTVKDNIRYGKLDATDEEIIRAAKLANAHSFIMKLPNGYDTVLSHDGTSLSQGQRQLLSIARAAVADPPVLILDEATSSVDTHTEKLIEAGMDKLMQGRTTLVIAHRLSTIRNANAIMVLEHGEIIERGSHSELLDICGRYYELYTGATELA</sequence>
<dbReference type="Pfam" id="PF00664">
    <property type="entry name" value="ABC_membrane"/>
    <property type="match status" value="1"/>
</dbReference>
<evidence type="ECO:0000256" key="4">
    <source>
        <dbReference type="ARBA" id="ARBA00022692"/>
    </source>
</evidence>
<dbReference type="Pfam" id="PF00005">
    <property type="entry name" value="ABC_tran"/>
    <property type="match status" value="1"/>
</dbReference>
<dbReference type="SMART" id="SM00382">
    <property type="entry name" value="AAA"/>
    <property type="match status" value="1"/>
</dbReference>
<evidence type="ECO:0000256" key="1">
    <source>
        <dbReference type="ARBA" id="ARBA00004651"/>
    </source>
</evidence>
<organism evidence="13 14">
    <name type="scientific">Anaerobacterium chartisolvens</name>
    <dbReference type="NCBI Taxonomy" id="1297424"/>
    <lineage>
        <taxon>Bacteria</taxon>
        <taxon>Bacillati</taxon>
        <taxon>Bacillota</taxon>
        <taxon>Clostridia</taxon>
        <taxon>Eubacteriales</taxon>
        <taxon>Oscillospiraceae</taxon>
        <taxon>Anaerobacterium</taxon>
    </lineage>
</organism>
<evidence type="ECO:0000256" key="10">
    <source>
        <dbReference type="SAM" id="Phobius"/>
    </source>
</evidence>
<dbReference type="InterPro" id="IPR017871">
    <property type="entry name" value="ABC_transporter-like_CS"/>
</dbReference>
<feature type="region of interest" description="Disordered" evidence="9">
    <location>
        <begin position="1"/>
        <end position="25"/>
    </location>
</feature>
<keyword evidence="8 10" id="KW-0472">Membrane</keyword>
<evidence type="ECO:0000256" key="2">
    <source>
        <dbReference type="ARBA" id="ARBA00022448"/>
    </source>
</evidence>
<dbReference type="PROSITE" id="PS50893">
    <property type="entry name" value="ABC_TRANSPORTER_2"/>
    <property type="match status" value="1"/>
</dbReference>
<evidence type="ECO:0000256" key="5">
    <source>
        <dbReference type="ARBA" id="ARBA00022741"/>
    </source>
</evidence>
<dbReference type="PROSITE" id="PS50929">
    <property type="entry name" value="ABC_TM1F"/>
    <property type="match status" value="1"/>
</dbReference>
<comment type="subcellular location">
    <subcellularLocation>
        <location evidence="1">Cell membrane</location>
        <topology evidence="1">Multi-pass membrane protein</topology>
    </subcellularLocation>
</comment>
<dbReference type="AlphaFoldDB" id="A0A369BKK9"/>
<feature type="domain" description="ABC transporter" evidence="11">
    <location>
        <begin position="397"/>
        <end position="631"/>
    </location>
</feature>
<dbReference type="PANTHER" id="PTHR43394">
    <property type="entry name" value="ATP-DEPENDENT PERMEASE MDL1, MITOCHONDRIAL"/>
    <property type="match status" value="1"/>
</dbReference>
<evidence type="ECO:0000256" key="6">
    <source>
        <dbReference type="ARBA" id="ARBA00022840"/>
    </source>
</evidence>
<reference evidence="13 14" key="1">
    <citation type="submission" date="2018-07" db="EMBL/GenBank/DDBJ databases">
        <title>Genomic Encyclopedia of Type Strains, Phase IV (KMG-IV): sequencing the most valuable type-strain genomes for metagenomic binning, comparative biology and taxonomic classification.</title>
        <authorList>
            <person name="Goeker M."/>
        </authorList>
    </citation>
    <scope>NUCLEOTIDE SEQUENCE [LARGE SCALE GENOMIC DNA]</scope>
    <source>
        <strain evidence="13 14">DSM 27016</strain>
    </source>
</reference>
<dbReference type="Proteomes" id="UP000253034">
    <property type="component" value="Unassembled WGS sequence"/>
</dbReference>
<dbReference type="InterPro" id="IPR003439">
    <property type="entry name" value="ABC_transporter-like_ATP-bd"/>
</dbReference>
<keyword evidence="4 10" id="KW-0812">Transmembrane</keyword>
<evidence type="ECO:0000259" key="12">
    <source>
        <dbReference type="PROSITE" id="PS50929"/>
    </source>
</evidence>
<keyword evidence="7 10" id="KW-1133">Transmembrane helix</keyword>
<dbReference type="PANTHER" id="PTHR43394:SF1">
    <property type="entry name" value="ATP-BINDING CASSETTE SUB-FAMILY B MEMBER 10, MITOCHONDRIAL"/>
    <property type="match status" value="1"/>
</dbReference>
<keyword evidence="5" id="KW-0547">Nucleotide-binding</keyword>
<dbReference type="InterPro" id="IPR039421">
    <property type="entry name" value="Type_1_exporter"/>
</dbReference>
<comment type="caution">
    <text evidence="13">The sequence shown here is derived from an EMBL/GenBank/DDBJ whole genome shotgun (WGS) entry which is preliminary data.</text>
</comment>
<proteinExistence type="predicted"/>
<feature type="domain" description="ABC transmembrane type-1" evidence="12">
    <location>
        <begin position="47"/>
        <end position="329"/>
    </location>
</feature>
<dbReference type="EMBL" id="QPJT01000001">
    <property type="protein sequence ID" value="RCX21007.1"/>
    <property type="molecule type" value="Genomic_DNA"/>
</dbReference>
<name>A0A369BKK9_9FIRM</name>
<dbReference type="GO" id="GO:0005524">
    <property type="term" value="F:ATP binding"/>
    <property type="evidence" value="ECO:0007669"/>
    <property type="project" value="UniProtKB-KW"/>
</dbReference>
<evidence type="ECO:0000313" key="13">
    <source>
        <dbReference type="EMBL" id="RCX21007.1"/>
    </source>
</evidence>
<keyword evidence="3" id="KW-1003">Cell membrane</keyword>
<dbReference type="InterPro" id="IPR003593">
    <property type="entry name" value="AAA+_ATPase"/>
</dbReference>
<keyword evidence="14" id="KW-1185">Reference proteome</keyword>
<evidence type="ECO:0000256" key="3">
    <source>
        <dbReference type="ARBA" id="ARBA00022475"/>
    </source>
</evidence>
<dbReference type="SUPFAM" id="SSF90123">
    <property type="entry name" value="ABC transporter transmembrane region"/>
    <property type="match status" value="1"/>
</dbReference>
<feature type="compositionally biased region" description="Polar residues" evidence="9">
    <location>
        <begin position="1"/>
        <end position="12"/>
    </location>
</feature>
<dbReference type="SUPFAM" id="SSF52540">
    <property type="entry name" value="P-loop containing nucleoside triphosphate hydrolases"/>
    <property type="match status" value="1"/>
</dbReference>
<dbReference type="Gene3D" id="3.40.50.300">
    <property type="entry name" value="P-loop containing nucleotide triphosphate hydrolases"/>
    <property type="match status" value="1"/>
</dbReference>
<dbReference type="InterPro" id="IPR011527">
    <property type="entry name" value="ABC1_TM_dom"/>
</dbReference>
<evidence type="ECO:0000313" key="14">
    <source>
        <dbReference type="Proteomes" id="UP000253034"/>
    </source>
</evidence>
<feature type="transmembrane region" description="Helical" evidence="10">
    <location>
        <begin position="87"/>
        <end position="113"/>
    </location>
</feature>
<dbReference type="FunFam" id="3.40.50.300:FF:000287">
    <property type="entry name" value="Multidrug ABC transporter ATP-binding protein"/>
    <property type="match status" value="1"/>
</dbReference>
<dbReference type="InterPro" id="IPR036640">
    <property type="entry name" value="ABC1_TM_sf"/>
</dbReference>
<dbReference type="GO" id="GO:0016887">
    <property type="term" value="F:ATP hydrolysis activity"/>
    <property type="evidence" value="ECO:0007669"/>
    <property type="project" value="InterPro"/>
</dbReference>
<keyword evidence="6 13" id="KW-0067">ATP-binding</keyword>
<dbReference type="FunFam" id="1.20.1560.10:FF:000011">
    <property type="entry name" value="Multidrug ABC transporter ATP-binding protein"/>
    <property type="match status" value="1"/>
</dbReference>
<feature type="transmembrane region" description="Helical" evidence="10">
    <location>
        <begin position="172"/>
        <end position="200"/>
    </location>
</feature>
<dbReference type="RefSeq" id="WP_423230822.1">
    <property type="nucleotide sequence ID" value="NZ_QPJT01000001.1"/>
</dbReference>
<evidence type="ECO:0000259" key="11">
    <source>
        <dbReference type="PROSITE" id="PS50893"/>
    </source>
</evidence>
<dbReference type="PROSITE" id="PS00211">
    <property type="entry name" value="ABC_TRANSPORTER_1"/>
    <property type="match status" value="1"/>
</dbReference>
<protein>
    <submittedName>
        <fullName evidence="13">ATP-binding cassette subfamily B protein</fullName>
    </submittedName>
</protein>
<dbReference type="Gene3D" id="1.20.1560.10">
    <property type="entry name" value="ABC transporter type 1, transmembrane domain"/>
    <property type="match status" value="1"/>
</dbReference>
<dbReference type="InterPro" id="IPR027417">
    <property type="entry name" value="P-loop_NTPase"/>
</dbReference>
<accession>A0A369BKK9</accession>
<feature type="transmembrane region" description="Helical" evidence="10">
    <location>
        <begin position="44"/>
        <end position="67"/>
    </location>
</feature>
<evidence type="ECO:0000256" key="8">
    <source>
        <dbReference type="ARBA" id="ARBA00023136"/>
    </source>
</evidence>
<dbReference type="GO" id="GO:0015421">
    <property type="term" value="F:ABC-type oligopeptide transporter activity"/>
    <property type="evidence" value="ECO:0007669"/>
    <property type="project" value="TreeGrafter"/>
</dbReference>
<evidence type="ECO:0000256" key="9">
    <source>
        <dbReference type="SAM" id="MobiDB-lite"/>
    </source>
</evidence>
<gene>
    <name evidence="13" type="ORF">DFR58_101211</name>
</gene>
<dbReference type="CDD" id="cd18547">
    <property type="entry name" value="ABC_6TM_Tm288_like"/>
    <property type="match status" value="1"/>
</dbReference>
<dbReference type="GO" id="GO:0005886">
    <property type="term" value="C:plasma membrane"/>
    <property type="evidence" value="ECO:0007669"/>
    <property type="project" value="UniProtKB-SubCell"/>
</dbReference>
<keyword evidence="2" id="KW-0813">Transport</keyword>
<evidence type="ECO:0000256" key="7">
    <source>
        <dbReference type="ARBA" id="ARBA00022989"/>
    </source>
</evidence>